<feature type="region of interest" description="Disordered" evidence="2">
    <location>
        <begin position="1068"/>
        <end position="1128"/>
    </location>
</feature>
<sequence>MAHASASTPWPSNDMPPLNDIQAALMAPGGGLVHDARGASEIVREKSTYRLGAAEASARLKKATQTTRLERLAQVREQEKVWAKFKVREFQRSVKEHHGELENQLRAGWTRAREAKQKELDEDYANAAAGVGAAQRAAASLAPPLAKAKHVKKLEKHDDALGELERFERALAKEYARRDELHSPLFAARDRRVKADKLAADARREMAEYLERTAETRAKVKERKCLVENLKKETLDIIAKPLTIKNPKSFEGTHFNGLIFDSKGVAIGRSHRQGKYVVQHKAHVLGKGAPTAAASEVKGRSVTAKDANYKNEASKAKDAFSVAFAKEKALAEGRDDDLDKLRKEKAKEAKRANAAAKVVHAHRDMRRLKEELRVLDRAERKEKVDKLLAGGGMVHAPLLRKWAKEKKDAEAAKAAEDILAGRIPESMMAAHVSHEPGKPPPKSPAATGERRFFDDAEPFDDMFDDDAEANRWRRVEGAGKAEAVDAVTRERMENNAALRKIIAMAKNAETHADLGYDAEGAEWIDVAAVARGETAPAASRSVGRSAARGPATDATVTFVQTLSDDSETDSDDDFVGGGGGAGRGAGAGSANKRKSKNEDEDDAALDAAINAAAAAAKSSSGQATPGGGNRDAAAAAAVAKAVGTASAKLRRKGLLGLEPTPGKFEYDANATEVTATGLESMARNLSLDLDETSMRPGAGGGFYDRTVDVSDENTANIFSATMDDADVASPSRARAFGSAEKRSSSSGTTGTGTTTTTTATGTIGGGSSSSGAAEREMLASLAKTSEAMDAVSAAAAVAEATLQRAEASAMDDASGVNLPTRTNIPELKDLDDVLGALGARVRTLDAVVAGALSDRAPPASSSSGEDAAAVDLNTSALYAAASAAANNSAPPSASAASEAEAEARSPGGAAATAPTPLSEAGAGTDPYDLTPQRDAGGAFESGVTRNLRYESATPAVRGAATTTSVVDAEEVYAAAIRGGLPVDIAELASSLATEAVKANPRAEKSEISSRVAAAMSSRLNGGVVAGVDGPPAEDAAPAEDDADSSWARALGALDNEWKDSLLLPPGARANASASASAGSPTNASSSRYADAGDDSEVDDDAERFRSDARVSYAVVDDEDDDEPSTTDVDLNVAVEVEAAAVEAEAEAEAAGGDQNVSLSVDGRSLAALANALDAASFDFASDDMEELSDSEVEEEEEEEEDAMVDTQAHAPVVFLPPRARTLAAPMRASSVASASASAAAATAAATADAKEAAAAAAKRREETKARREKANALDRKNRAMLAAKRKK</sequence>
<dbReference type="OrthoDB" id="10689054at2759"/>
<feature type="compositionally biased region" description="Low complexity" evidence="2">
    <location>
        <begin position="1068"/>
        <end position="1089"/>
    </location>
</feature>
<feature type="coiled-coil region" evidence="1">
    <location>
        <begin position="192"/>
        <end position="219"/>
    </location>
</feature>
<feature type="region of interest" description="Disordered" evidence="2">
    <location>
        <begin position="729"/>
        <end position="774"/>
    </location>
</feature>
<reference evidence="3 4" key="1">
    <citation type="journal article" date="2009" name="Science">
        <title>Green evolution and dynamic adaptations revealed by genomes of the marine picoeukaryotes Micromonas.</title>
        <authorList>
            <person name="Worden A.Z."/>
            <person name="Lee J.H."/>
            <person name="Mock T."/>
            <person name="Rouze P."/>
            <person name="Simmons M.P."/>
            <person name="Aerts A.L."/>
            <person name="Allen A.E."/>
            <person name="Cuvelier M.L."/>
            <person name="Derelle E."/>
            <person name="Everett M.V."/>
            <person name="Foulon E."/>
            <person name="Grimwood J."/>
            <person name="Gundlach H."/>
            <person name="Henrissat B."/>
            <person name="Napoli C."/>
            <person name="McDonald S.M."/>
            <person name="Parker M.S."/>
            <person name="Rombauts S."/>
            <person name="Salamov A."/>
            <person name="Von Dassow P."/>
            <person name="Badger J.H."/>
            <person name="Coutinho P.M."/>
            <person name="Demir E."/>
            <person name="Dubchak I."/>
            <person name="Gentemann C."/>
            <person name="Eikrem W."/>
            <person name="Gready J.E."/>
            <person name="John U."/>
            <person name="Lanier W."/>
            <person name="Lindquist E.A."/>
            <person name="Lucas S."/>
            <person name="Mayer K.F."/>
            <person name="Moreau H."/>
            <person name="Not F."/>
            <person name="Otillar R."/>
            <person name="Panaud O."/>
            <person name="Pangilinan J."/>
            <person name="Paulsen I."/>
            <person name="Piegu B."/>
            <person name="Poliakov A."/>
            <person name="Robbens S."/>
            <person name="Schmutz J."/>
            <person name="Toulza E."/>
            <person name="Wyss T."/>
            <person name="Zelensky A."/>
            <person name="Zhou K."/>
            <person name="Armbrust E.V."/>
            <person name="Bhattacharya D."/>
            <person name="Goodenough U.W."/>
            <person name="Van de Peer Y."/>
            <person name="Grigoriev I.V."/>
        </authorList>
    </citation>
    <scope>NUCLEOTIDE SEQUENCE [LARGE SCALE GENOMIC DNA]</scope>
    <source>
        <strain evidence="3 4">CCMP1545</strain>
    </source>
</reference>
<dbReference type="Proteomes" id="UP000001876">
    <property type="component" value="Unassembled WGS sequence"/>
</dbReference>
<feature type="region of interest" description="Disordered" evidence="2">
    <location>
        <begin position="1022"/>
        <end position="1043"/>
    </location>
</feature>
<feature type="compositionally biased region" description="Basic and acidic residues" evidence="2">
    <location>
        <begin position="1258"/>
        <end position="1277"/>
    </location>
</feature>
<feature type="compositionally biased region" description="Polar residues" evidence="2">
    <location>
        <begin position="1"/>
        <end position="11"/>
    </location>
</feature>
<feature type="compositionally biased region" description="Low complexity" evidence="2">
    <location>
        <begin position="744"/>
        <end position="761"/>
    </location>
</feature>
<feature type="coiled-coil region" evidence="1">
    <location>
        <begin position="351"/>
        <end position="378"/>
    </location>
</feature>
<feature type="compositionally biased region" description="Low complexity" evidence="2">
    <location>
        <begin position="1022"/>
        <end position="1035"/>
    </location>
</feature>
<keyword evidence="4" id="KW-1185">Reference proteome</keyword>
<dbReference type="EMBL" id="GG663751">
    <property type="protein sequence ID" value="EEH51383.1"/>
    <property type="molecule type" value="Genomic_DNA"/>
</dbReference>
<feature type="compositionally biased region" description="Gly residues" evidence="2">
    <location>
        <begin position="575"/>
        <end position="587"/>
    </location>
</feature>
<feature type="region of interest" description="Disordered" evidence="2">
    <location>
        <begin position="1230"/>
        <end position="1287"/>
    </location>
</feature>
<feature type="compositionally biased region" description="Low complexity" evidence="2">
    <location>
        <begin position="1230"/>
        <end position="1256"/>
    </location>
</feature>
<organism evidence="4">
    <name type="scientific">Micromonas pusilla (strain CCMP1545)</name>
    <name type="common">Picoplanktonic green alga</name>
    <dbReference type="NCBI Taxonomy" id="564608"/>
    <lineage>
        <taxon>Eukaryota</taxon>
        <taxon>Viridiplantae</taxon>
        <taxon>Chlorophyta</taxon>
        <taxon>Mamiellophyceae</taxon>
        <taxon>Mamiellales</taxon>
        <taxon>Mamiellaceae</taxon>
        <taxon>Micromonas</taxon>
    </lineage>
</organism>
<evidence type="ECO:0000256" key="2">
    <source>
        <dbReference type="SAM" id="MobiDB-lite"/>
    </source>
</evidence>
<accession>C1N8N8</accession>
<dbReference type="KEGG" id="mpp:MICPUCDRAFT_54183"/>
<feature type="region of interest" description="Disordered" evidence="2">
    <location>
        <begin position="1183"/>
        <end position="1209"/>
    </location>
</feature>
<evidence type="ECO:0000313" key="4">
    <source>
        <dbReference type="Proteomes" id="UP000001876"/>
    </source>
</evidence>
<feature type="compositionally biased region" description="Acidic residues" evidence="2">
    <location>
        <begin position="564"/>
        <end position="574"/>
    </location>
</feature>
<feature type="compositionally biased region" description="Acidic residues" evidence="2">
    <location>
        <begin position="1115"/>
        <end position="1124"/>
    </location>
</feature>
<evidence type="ECO:0000313" key="3">
    <source>
        <dbReference type="EMBL" id="EEH51383.1"/>
    </source>
</evidence>
<feature type="compositionally biased region" description="Acidic residues" evidence="2">
    <location>
        <begin position="1091"/>
        <end position="1101"/>
    </location>
</feature>
<protein>
    <submittedName>
        <fullName evidence="3">Predicted protein</fullName>
    </submittedName>
</protein>
<dbReference type="OMA" id="DNEWARS"/>
<name>C1N8N8_MICPC</name>
<proteinExistence type="predicted"/>
<dbReference type="RefSeq" id="XP_003064478.1">
    <property type="nucleotide sequence ID" value="XM_003064432.1"/>
</dbReference>
<keyword evidence="1" id="KW-0175">Coiled coil</keyword>
<dbReference type="GeneID" id="9689919"/>
<evidence type="ECO:0000256" key="1">
    <source>
        <dbReference type="SAM" id="Coils"/>
    </source>
</evidence>
<feature type="compositionally biased region" description="Low complexity" evidence="2">
    <location>
        <begin position="887"/>
        <end position="918"/>
    </location>
</feature>
<dbReference type="eggNOG" id="ENOG502QSZR">
    <property type="taxonomic scope" value="Eukaryota"/>
</dbReference>
<feature type="region of interest" description="Disordered" evidence="2">
    <location>
        <begin position="1"/>
        <end position="21"/>
    </location>
</feature>
<feature type="region of interest" description="Disordered" evidence="2">
    <location>
        <begin position="562"/>
        <end position="602"/>
    </location>
</feature>
<gene>
    <name evidence="3" type="ORF">MICPUCDRAFT_54183</name>
</gene>
<feature type="region of interest" description="Disordered" evidence="2">
    <location>
        <begin position="887"/>
        <end position="942"/>
    </location>
</feature>
<feature type="compositionally biased region" description="Acidic residues" evidence="2">
    <location>
        <begin position="1183"/>
        <end position="1203"/>
    </location>
</feature>